<evidence type="ECO:0000256" key="1">
    <source>
        <dbReference type="SAM" id="MobiDB-lite"/>
    </source>
</evidence>
<evidence type="ECO:0000313" key="4">
    <source>
        <dbReference type="Proteomes" id="UP000274601"/>
    </source>
</evidence>
<keyword evidence="2" id="KW-1133">Transmembrane helix</keyword>
<dbReference type="OrthoDB" id="3638805at2"/>
<feature type="region of interest" description="Disordered" evidence="1">
    <location>
        <begin position="181"/>
        <end position="382"/>
    </location>
</feature>
<feature type="transmembrane region" description="Helical" evidence="2">
    <location>
        <begin position="38"/>
        <end position="60"/>
    </location>
</feature>
<gene>
    <name evidence="3" type="ORF">BZB76_3013</name>
</gene>
<dbReference type="EMBL" id="RBWU01000003">
    <property type="protein sequence ID" value="RKS74499.1"/>
    <property type="molecule type" value="Genomic_DNA"/>
</dbReference>
<protein>
    <submittedName>
        <fullName evidence="3">Uncharacterized protein</fullName>
    </submittedName>
</protein>
<evidence type="ECO:0000313" key="3">
    <source>
        <dbReference type="EMBL" id="RKS74499.1"/>
    </source>
</evidence>
<feature type="compositionally biased region" description="Low complexity" evidence="1">
    <location>
        <begin position="181"/>
        <end position="199"/>
    </location>
</feature>
<dbReference type="InterPro" id="IPR035451">
    <property type="entry name" value="Ada-like_dom_sf"/>
</dbReference>
<evidence type="ECO:0000256" key="2">
    <source>
        <dbReference type="SAM" id="Phobius"/>
    </source>
</evidence>
<sequence length="437" mass="44506">MIILSGLLVVAAIGLLVAGIVAGNGDNAQVFGQFDALYVIYLSIAVSVVAALCLAIGVFLRRRELFGPGVAAPPARKRGTSKKDRRAKSTPPAPGVYVPAETKVPALGPADDETTPLAPAVDVPPDALVFVVRGRRRYHLDTCRQLAGRETEELTHAEATEEGFSPCTACMPDTALAARAAASAPASTDAGRAAGAGTTPPRPGGERSGGGLAGLAHPAPTGPKPDRSPGSEPSQDVRAWPATGQPAGTFESTAEIPRTDQHAAPKPATPPPSPAGPTLTDMPVAGLVAPQKTGPAGKEPDDASAPEPAESRDSGAGDAAASKAGEREPTPDAAEPTAKPVTEPTAKPVTEPTAKPATESVAKPAAESAAVPTSEPADEDLQVRILSGTKRYHRVDCALIADIGDEADDLEGLSRAEAKARGCTPCLVCQPDREPAR</sequence>
<dbReference type="SUPFAM" id="SSF57884">
    <property type="entry name" value="Ada DNA repair protein, N-terminal domain (N-Ada 10)"/>
    <property type="match status" value="1"/>
</dbReference>
<feature type="compositionally biased region" description="Basic residues" evidence="1">
    <location>
        <begin position="75"/>
        <end position="88"/>
    </location>
</feature>
<dbReference type="AlphaFoldDB" id="A0A495QNK0"/>
<accession>A0A495QNK0</accession>
<dbReference type="Proteomes" id="UP000274601">
    <property type="component" value="Unassembled WGS sequence"/>
</dbReference>
<proteinExistence type="predicted"/>
<comment type="caution">
    <text evidence="3">The sequence shown here is derived from an EMBL/GenBank/DDBJ whole genome shotgun (WGS) entry which is preliminary data.</text>
</comment>
<feature type="region of interest" description="Disordered" evidence="1">
    <location>
        <begin position="71"/>
        <end position="100"/>
    </location>
</feature>
<keyword evidence="2" id="KW-0472">Membrane</keyword>
<organism evidence="3 4">
    <name type="scientific">Actinomadura pelletieri DSM 43383</name>
    <dbReference type="NCBI Taxonomy" id="1120940"/>
    <lineage>
        <taxon>Bacteria</taxon>
        <taxon>Bacillati</taxon>
        <taxon>Actinomycetota</taxon>
        <taxon>Actinomycetes</taxon>
        <taxon>Streptosporangiales</taxon>
        <taxon>Thermomonosporaceae</taxon>
        <taxon>Actinomadura</taxon>
    </lineage>
</organism>
<keyword evidence="2" id="KW-0812">Transmembrane</keyword>
<keyword evidence="4" id="KW-1185">Reference proteome</keyword>
<dbReference type="RefSeq" id="WP_121434929.1">
    <property type="nucleotide sequence ID" value="NZ_RBWU01000003.1"/>
</dbReference>
<reference evidence="3 4" key="1">
    <citation type="submission" date="2018-10" db="EMBL/GenBank/DDBJ databases">
        <title>Genomic Encyclopedia of Archaeal and Bacterial Type Strains, Phase II (KMG-II): from individual species to whole genera.</title>
        <authorList>
            <person name="Goeker M."/>
        </authorList>
    </citation>
    <scope>NUCLEOTIDE SEQUENCE [LARGE SCALE GENOMIC DNA]</scope>
    <source>
        <strain evidence="3 4">DSM 43383</strain>
    </source>
</reference>
<name>A0A495QNK0_9ACTN</name>